<organism evidence="7 8">
    <name type="scientific">Claveliimonas bilis</name>
    <dbReference type="NCBI Taxonomy" id="3028070"/>
    <lineage>
        <taxon>Bacteria</taxon>
        <taxon>Bacillati</taxon>
        <taxon>Bacillota</taxon>
        <taxon>Clostridia</taxon>
        <taxon>Lachnospirales</taxon>
        <taxon>Lachnospiraceae</taxon>
        <taxon>Claveliimonas</taxon>
    </lineage>
</organism>
<dbReference type="EMBL" id="AP027742">
    <property type="protein sequence ID" value="BDZ78572.1"/>
    <property type="molecule type" value="Genomic_DNA"/>
</dbReference>
<dbReference type="PANTHER" id="PTHR11101">
    <property type="entry name" value="PHOSPHATE TRANSPORTER"/>
    <property type="match status" value="1"/>
</dbReference>
<feature type="transmembrane region" description="Helical" evidence="6">
    <location>
        <begin position="328"/>
        <end position="349"/>
    </location>
</feature>
<evidence type="ECO:0000256" key="5">
    <source>
        <dbReference type="ARBA" id="ARBA00023136"/>
    </source>
</evidence>
<feature type="transmembrane region" description="Helical" evidence="6">
    <location>
        <begin position="152"/>
        <end position="176"/>
    </location>
</feature>
<keyword evidence="3 6" id="KW-0812">Transmembrane</keyword>
<evidence type="ECO:0000256" key="2">
    <source>
        <dbReference type="ARBA" id="ARBA00022448"/>
    </source>
</evidence>
<keyword evidence="8" id="KW-1185">Reference proteome</keyword>
<gene>
    <name evidence="7" type="ORF">Lac1_27550</name>
</gene>
<dbReference type="RefSeq" id="WP_256193014.1">
    <property type="nucleotide sequence ID" value="NZ_AP027742.1"/>
</dbReference>
<keyword evidence="4 6" id="KW-1133">Transmembrane helix</keyword>
<sequence>MEISFGYFWTGITGSPVLAVTILLTLGVIFVNGWTDAPNAIATCVATRCLRARTAIWMSAFFNFLGVFVMTQINSSVASTISNMVDFGNQTHEALIGLCAALLSIVIYSVGASCFGIPTSESHSLIAGLSGAAIAIHHGVEGINGAEWIKVIYGLVLSLALGFATGWIICRLITVLFRNMERSRANRFFGGAQIVGAAAMSFMHGAQDGQKFIGVLFLGIAFYNGSSSVSGMEIPVWLMLLCSIVMAMGTSVGGEKIIKSVGMDMVKLDRYQGFSADLAGALCLLYSSLFGIPVSTTHTKTSAIMGVGAVKRLSAINFNIVKEMMLTWVFTFPGCGLISFIMAKLFMVIL</sequence>
<keyword evidence="2" id="KW-0813">Transport</keyword>
<feature type="transmembrane region" description="Helical" evidence="6">
    <location>
        <begin position="94"/>
        <end position="117"/>
    </location>
</feature>
<evidence type="ECO:0000313" key="7">
    <source>
        <dbReference type="EMBL" id="BDZ78572.1"/>
    </source>
</evidence>
<dbReference type="InterPro" id="IPR001204">
    <property type="entry name" value="Phos_transporter"/>
</dbReference>
<evidence type="ECO:0000256" key="3">
    <source>
        <dbReference type="ARBA" id="ARBA00022692"/>
    </source>
</evidence>
<feature type="transmembrane region" description="Helical" evidence="6">
    <location>
        <begin position="6"/>
        <end position="34"/>
    </location>
</feature>
<comment type="subcellular location">
    <subcellularLocation>
        <location evidence="1">Membrane</location>
        <topology evidence="1">Multi-pass membrane protein</topology>
    </subcellularLocation>
</comment>
<feature type="transmembrane region" description="Helical" evidence="6">
    <location>
        <begin position="55"/>
        <end position="74"/>
    </location>
</feature>
<evidence type="ECO:0000256" key="6">
    <source>
        <dbReference type="SAM" id="Phobius"/>
    </source>
</evidence>
<dbReference type="Proteomes" id="UP001305815">
    <property type="component" value="Chromosome"/>
</dbReference>
<evidence type="ECO:0000256" key="4">
    <source>
        <dbReference type="ARBA" id="ARBA00022989"/>
    </source>
</evidence>
<feature type="transmembrane region" description="Helical" evidence="6">
    <location>
        <begin position="274"/>
        <end position="292"/>
    </location>
</feature>
<name>A0ABM8IB72_9FIRM</name>
<dbReference type="PANTHER" id="PTHR11101:SF80">
    <property type="entry name" value="PHOSPHATE TRANSPORTER"/>
    <property type="match status" value="1"/>
</dbReference>
<protein>
    <submittedName>
        <fullName evidence="7">Inorganic phosphate transporter PiT</fullName>
    </submittedName>
</protein>
<feature type="transmembrane region" description="Helical" evidence="6">
    <location>
        <begin position="188"/>
        <end position="206"/>
    </location>
</feature>
<keyword evidence="5 6" id="KW-0472">Membrane</keyword>
<accession>A0ABM8IB72</accession>
<evidence type="ECO:0000313" key="8">
    <source>
        <dbReference type="Proteomes" id="UP001305815"/>
    </source>
</evidence>
<reference evidence="8" key="1">
    <citation type="journal article" date="2023" name="Int. J. Syst. Evol. Microbiol.">
        <title>Claveliimonas bilis gen. nov., sp. nov., deoxycholic acid-producing bacteria isolated from human faeces, and reclassification of Sellimonas monacensis Zenner et al. 2021 as Claveliimonas monacensis comb. nov.</title>
        <authorList>
            <person name="Hisatomi A."/>
            <person name="Kastawa N.W.E.P.G."/>
            <person name="Song I."/>
            <person name="Ohkuma M."/>
            <person name="Fukiya S."/>
            <person name="Sakamoto M."/>
        </authorList>
    </citation>
    <scope>NUCLEOTIDE SEQUENCE [LARGE SCALE GENOMIC DNA]</scope>
    <source>
        <strain evidence="8">12BBH14</strain>
    </source>
</reference>
<evidence type="ECO:0000256" key="1">
    <source>
        <dbReference type="ARBA" id="ARBA00004141"/>
    </source>
</evidence>
<proteinExistence type="predicted"/>
<dbReference type="Pfam" id="PF01384">
    <property type="entry name" value="PHO4"/>
    <property type="match status" value="1"/>
</dbReference>
<feature type="transmembrane region" description="Helical" evidence="6">
    <location>
        <begin position="234"/>
        <end position="253"/>
    </location>
</feature>
<feature type="transmembrane region" description="Helical" evidence="6">
    <location>
        <begin position="124"/>
        <end position="140"/>
    </location>
</feature>